<proteinExistence type="predicted"/>
<reference evidence="5 6" key="1">
    <citation type="submission" date="2018-05" db="EMBL/GenBank/DDBJ databases">
        <title>Amnibacterium sp. M8JJ-5, whole genome shotgun sequence.</title>
        <authorList>
            <person name="Tuo L."/>
        </authorList>
    </citation>
    <scope>NUCLEOTIDE SEQUENCE [LARGE SCALE GENOMIC DNA]</scope>
    <source>
        <strain evidence="5 6">M8JJ-5</strain>
    </source>
</reference>
<dbReference type="Pfam" id="PF01553">
    <property type="entry name" value="Acyltransferase"/>
    <property type="match status" value="1"/>
</dbReference>
<evidence type="ECO:0000256" key="3">
    <source>
        <dbReference type="SAM" id="MobiDB-lite"/>
    </source>
</evidence>
<feature type="region of interest" description="Disordered" evidence="3">
    <location>
        <begin position="244"/>
        <end position="264"/>
    </location>
</feature>
<feature type="region of interest" description="Disordered" evidence="3">
    <location>
        <begin position="1"/>
        <end position="24"/>
    </location>
</feature>
<keyword evidence="1 5" id="KW-0808">Transferase</keyword>
<dbReference type="CDD" id="cd07989">
    <property type="entry name" value="LPLAT_AGPAT-like"/>
    <property type="match status" value="1"/>
</dbReference>
<dbReference type="OrthoDB" id="9806008at2"/>
<dbReference type="GO" id="GO:0003841">
    <property type="term" value="F:1-acylglycerol-3-phosphate O-acyltransferase activity"/>
    <property type="evidence" value="ECO:0007669"/>
    <property type="project" value="TreeGrafter"/>
</dbReference>
<dbReference type="EMBL" id="QEOP01000001">
    <property type="protein sequence ID" value="PVZ96037.1"/>
    <property type="molecule type" value="Genomic_DNA"/>
</dbReference>
<evidence type="ECO:0000313" key="6">
    <source>
        <dbReference type="Proteomes" id="UP000244893"/>
    </source>
</evidence>
<comment type="caution">
    <text evidence="5">The sequence shown here is derived from an EMBL/GenBank/DDBJ whole genome shotgun (WGS) entry which is preliminary data.</text>
</comment>
<dbReference type="AlphaFoldDB" id="A0A2V1HYT6"/>
<evidence type="ECO:0000256" key="2">
    <source>
        <dbReference type="ARBA" id="ARBA00023315"/>
    </source>
</evidence>
<feature type="compositionally biased region" description="Basic residues" evidence="3">
    <location>
        <begin position="11"/>
        <end position="21"/>
    </location>
</feature>
<gene>
    <name evidence="5" type="ORF">DDQ50_06240</name>
</gene>
<dbReference type="PANTHER" id="PTHR10434:SF55">
    <property type="entry name" value="POSSIBLE ACYLTRANSFERASE"/>
    <property type="match status" value="1"/>
</dbReference>
<dbReference type="SMART" id="SM00563">
    <property type="entry name" value="PlsC"/>
    <property type="match status" value="1"/>
</dbReference>
<dbReference type="Proteomes" id="UP000244893">
    <property type="component" value="Unassembled WGS sequence"/>
</dbReference>
<dbReference type="GO" id="GO:0005886">
    <property type="term" value="C:plasma membrane"/>
    <property type="evidence" value="ECO:0007669"/>
    <property type="project" value="TreeGrafter"/>
</dbReference>
<feature type="compositionally biased region" description="Basic and acidic residues" evidence="3">
    <location>
        <begin position="1"/>
        <end position="10"/>
    </location>
</feature>
<keyword evidence="2 5" id="KW-0012">Acyltransferase</keyword>
<dbReference type="GO" id="GO:0006654">
    <property type="term" value="P:phosphatidic acid biosynthetic process"/>
    <property type="evidence" value="ECO:0007669"/>
    <property type="project" value="TreeGrafter"/>
</dbReference>
<evidence type="ECO:0000313" key="5">
    <source>
        <dbReference type="EMBL" id="PVZ96037.1"/>
    </source>
</evidence>
<dbReference type="SUPFAM" id="SSF69593">
    <property type="entry name" value="Glycerol-3-phosphate (1)-acyltransferase"/>
    <property type="match status" value="1"/>
</dbReference>
<keyword evidence="6" id="KW-1185">Reference proteome</keyword>
<dbReference type="InterPro" id="IPR002123">
    <property type="entry name" value="Plipid/glycerol_acylTrfase"/>
</dbReference>
<evidence type="ECO:0000256" key="1">
    <source>
        <dbReference type="ARBA" id="ARBA00022679"/>
    </source>
</evidence>
<protein>
    <submittedName>
        <fullName evidence="5">1-acyl-sn-glycerol-3-phosphate acyltransferase</fullName>
    </submittedName>
</protein>
<organism evidence="5 6">
    <name type="scientific">Amnibacterium flavum</name>
    <dbReference type="NCBI Taxonomy" id="2173173"/>
    <lineage>
        <taxon>Bacteria</taxon>
        <taxon>Bacillati</taxon>
        <taxon>Actinomycetota</taxon>
        <taxon>Actinomycetes</taxon>
        <taxon>Micrococcales</taxon>
        <taxon>Microbacteriaceae</taxon>
        <taxon>Amnibacterium</taxon>
    </lineage>
</organism>
<feature type="domain" description="Phospholipid/glycerol acyltransferase" evidence="4">
    <location>
        <begin position="61"/>
        <end position="180"/>
    </location>
</feature>
<dbReference type="PANTHER" id="PTHR10434">
    <property type="entry name" value="1-ACYL-SN-GLYCEROL-3-PHOSPHATE ACYLTRANSFERASE"/>
    <property type="match status" value="1"/>
</dbReference>
<evidence type="ECO:0000259" key="4">
    <source>
        <dbReference type="SMART" id="SM00563"/>
    </source>
</evidence>
<sequence length="264" mass="29709">MTGALDERRSGHNGRVSRRSKPEKYSPSWFWPLGGLVVPFIRATTKLNFIDDRYLPERGSYVLAPNHYTEVDPFVIAVAVWRLGRAPRFLTKASLFRLPMVGWMFTVTGQIPVERAAMSRSAIPLEAAEELVEKGRGVVIYPEGTLTREPDMWPMRGKTGAVRLALEHDLPLVPMAQWGSQGLLPRYGKKLHPWPRAKVDLKFGPPVDLSRFKGRPMDSALLADATELLMQHITALLEELRGEKAPAGRWDPKTKGQTETGRFD</sequence>
<accession>A0A2V1HYT6</accession>
<name>A0A2V1HYT6_9MICO</name>